<protein>
    <submittedName>
        <fullName evidence="1">Crotonobetainyl-CoA--carnitine CoA-transferase</fullName>
    </submittedName>
</protein>
<reference evidence="2" key="1">
    <citation type="journal article" date="2019" name="Int. J. Syst. Evol. Microbiol.">
        <title>The Global Catalogue of Microorganisms (GCM) 10K type strain sequencing project: providing services to taxonomists for standard genome sequencing and annotation.</title>
        <authorList>
            <consortium name="The Broad Institute Genomics Platform"/>
            <consortium name="The Broad Institute Genome Sequencing Center for Infectious Disease"/>
            <person name="Wu L."/>
            <person name="Ma J."/>
        </authorList>
    </citation>
    <scope>NUCLEOTIDE SEQUENCE [LARGE SCALE GENOMIC DNA]</scope>
    <source>
        <strain evidence="2">CGMCC 4.7246</strain>
    </source>
</reference>
<name>A0ABW1PC29_9PSEU</name>
<proteinExistence type="predicted"/>
<organism evidence="1 2">
    <name type="scientific">Saccharothrix lopnurensis</name>
    <dbReference type="NCBI Taxonomy" id="1670621"/>
    <lineage>
        <taxon>Bacteria</taxon>
        <taxon>Bacillati</taxon>
        <taxon>Actinomycetota</taxon>
        <taxon>Actinomycetes</taxon>
        <taxon>Pseudonocardiales</taxon>
        <taxon>Pseudonocardiaceae</taxon>
        <taxon>Saccharothrix</taxon>
    </lineage>
</organism>
<evidence type="ECO:0000313" key="2">
    <source>
        <dbReference type="Proteomes" id="UP001596220"/>
    </source>
</evidence>
<evidence type="ECO:0000313" key="1">
    <source>
        <dbReference type="EMBL" id="MFC6093111.1"/>
    </source>
</evidence>
<dbReference type="EMBL" id="JBHSQO010000038">
    <property type="protein sequence ID" value="MFC6093111.1"/>
    <property type="molecule type" value="Genomic_DNA"/>
</dbReference>
<comment type="caution">
    <text evidence="1">The sequence shown here is derived from an EMBL/GenBank/DDBJ whole genome shotgun (WGS) entry which is preliminary data.</text>
</comment>
<keyword evidence="2" id="KW-1185">Reference proteome</keyword>
<accession>A0ABW1PC29</accession>
<dbReference type="RefSeq" id="WP_380639975.1">
    <property type="nucleotide sequence ID" value="NZ_JBHSQO010000038.1"/>
</dbReference>
<sequence length="250" mass="28688">MVLERRLADAADAYVARSSHDGAGRDEPLSGRRRATMRWNPDYCRRVARWFDRAPHLAYDARLSRLYHRFKWETLQQYEVIRRVGITVEPWARPGQPYRDSADLRASVLSTGVLHVYLTDSGHGSGHGEGETGYHPMLAPTGLSVGGVDFRYNDVFRAVHDIFGHVMFDNDFSSRGEFRAAFCHMGMYSPDVHPVLFSEQVAQICWYFFGPHLERGEPRRYSDQKVLEFPPSFLDEFTGMFVTSDTKESV</sequence>
<gene>
    <name evidence="1" type="ORF">ACFP3R_27895</name>
</gene>
<dbReference type="Proteomes" id="UP001596220">
    <property type="component" value="Unassembled WGS sequence"/>
</dbReference>